<comment type="caution">
    <text evidence="2">The sequence shown here is derived from an EMBL/GenBank/DDBJ whole genome shotgun (WGS) entry which is preliminary data.</text>
</comment>
<name>A0A559SPG1_9HYPH</name>
<gene>
    <name evidence="2" type="ORF">BCL32_4478</name>
</gene>
<feature type="transmembrane region" description="Helical" evidence="1">
    <location>
        <begin position="12"/>
        <end position="31"/>
    </location>
</feature>
<protein>
    <submittedName>
        <fullName evidence="2">Uncharacterized protein</fullName>
    </submittedName>
</protein>
<keyword evidence="1" id="KW-1133">Transmembrane helix</keyword>
<keyword evidence="1" id="KW-0472">Membrane</keyword>
<dbReference type="RefSeq" id="WP_145611859.1">
    <property type="nucleotide sequence ID" value="NZ_ATTQ01000023.1"/>
</dbReference>
<dbReference type="EMBL" id="VISO01000003">
    <property type="protein sequence ID" value="TVZ64251.1"/>
    <property type="molecule type" value="Genomic_DNA"/>
</dbReference>
<keyword evidence="1" id="KW-0812">Transmembrane</keyword>
<proteinExistence type="predicted"/>
<sequence length="107" mass="11782">MIEPAPHFIPTTYFLLMVKLLLLAPILCRNISRTAFTNVAKNSGLYIGHPLAPYAGWFEAPQAMSNAKGTLLSAYITRELHRIILTAAGIRAGGLPIHRHQRSSFSP</sequence>
<evidence type="ECO:0000313" key="2">
    <source>
        <dbReference type="EMBL" id="TVZ64251.1"/>
    </source>
</evidence>
<dbReference type="Proteomes" id="UP000319824">
    <property type="component" value="Unassembled WGS sequence"/>
</dbReference>
<reference evidence="2 3" key="1">
    <citation type="submission" date="2019-06" db="EMBL/GenBank/DDBJ databases">
        <title>Pac Bio to generate improved reference genome sequences for organisms with transposon mutant libraries (support for FEBA project).</title>
        <authorList>
            <person name="Blow M."/>
        </authorList>
    </citation>
    <scope>NUCLEOTIDE SEQUENCE [LARGE SCALE GENOMIC DNA]</scope>
    <source>
        <strain evidence="2 3">USDA 1844</strain>
    </source>
</reference>
<accession>A0A559SPG1</accession>
<dbReference type="AlphaFoldDB" id="A0A559SPG1"/>
<evidence type="ECO:0000256" key="1">
    <source>
        <dbReference type="SAM" id="Phobius"/>
    </source>
</evidence>
<evidence type="ECO:0000313" key="3">
    <source>
        <dbReference type="Proteomes" id="UP000319824"/>
    </source>
</evidence>
<organism evidence="2 3">
    <name type="scientific">Rhizobium mongolense USDA 1844</name>
    <dbReference type="NCBI Taxonomy" id="1079460"/>
    <lineage>
        <taxon>Bacteria</taxon>
        <taxon>Pseudomonadati</taxon>
        <taxon>Pseudomonadota</taxon>
        <taxon>Alphaproteobacteria</taxon>
        <taxon>Hyphomicrobiales</taxon>
        <taxon>Rhizobiaceae</taxon>
        <taxon>Rhizobium/Agrobacterium group</taxon>
        <taxon>Rhizobium</taxon>
    </lineage>
</organism>